<dbReference type="GO" id="GO:0005113">
    <property type="term" value="F:patched binding"/>
    <property type="evidence" value="ECO:0007669"/>
    <property type="project" value="TreeGrafter"/>
</dbReference>
<evidence type="ECO:0000313" key="3">
    <source>
        <dbReference type="EMBL" id="KAB0795298.1"/>
    </source>
</evidence>
<dbReference type="InParanoid" id="A0A5N4ADI5"/>
<feature type="domain" description="Bardet-Biedl syndrome 1 protein GAE" evidence="2">
    <location>
        <begin position="476"/>
        <end position="584"/>
    </location>
</feature>
<comment type="caution">
    <text evidence="3">The sequence shown here is derived from an EMBL/GenBank/DDBJ whole genome shotgun (WGS) entry which is preliminary data.</text>
</comment>
<evidence type="ECO:0000259" key="1">
    <source>
        <dbReference type="Pfam" id="PF14779"/>
    </source>
</evidence>
<proteinExistence type="predicted"/>
<dbReference type="EMBL" id="VVIM01000008">
    <property type="protein sequence ID" value="KAB0795298.1"/>
    <property type="molecule type" value="Genomic_DNA"/>
</dbReference>
<organism evidence="3 4">
    <name type="scientific">Photinus pyralis</name>
    <name type="common">Common eastern firefly</name>
    <name type="synonym">Lampyris pyralis</name>
    <dbReference type="NCBI Taxonomy" id="7054"/>
    <lineage>
        <taxon>Eukaryota</taxon>
        <taxon>Metazoa</taxon>
        <taxon>Ecdysozoa</taxon>
        <taxon>Arthropoda</taxon>
        <taxon>Hexapoda</taxon>
        <taxon>Insecta</taxon>
        <taxon>Pterygota</taxon>
        <taxon>Neoptera</taxon>
        <taxon>Endopterygota</taxon>
        <taxon>Coleoptera</taxon>
        <taxon>Polyphaga</taxon>
        <taxon>Elateriformia</taxon>
        <taxon>Elateroidea</taxon>
        <taxon>Lampyridae</taxon>
        <taxon>Lampyrinae</taxon>
        <taxon>Photinus</taxon>
    </lineage>
</organism>
<dbReference type="GO" id="GO:0061512">
    <property type="term" value="P:protein localization to cilium"/>
    <property type="evidence" value="ECO:0007669"/>
    <property type="project" value="TreeGrafter"/>
</dbReference>
<dbReference type="Proteomes" id="UP000327044">
    <property type="component" value="Unassembled WGS sequence"/>
</dbReference>
<feature type="domain" description="Bardet-Biedl syndrome 1 N-terminal" evidence="1">
    <location>
        <begin position="11"/>
        <end position="266"/>
    </location>
</feature>
<protein>
    <submittedName>
        <fullName evidence="3">Uncharacterized protein</fullName>
    </submittedName>
</protein>
<sequence length="591" mass="65794">MSKTELNPSRWLEAHSDRSADLTTLPKHLLLANICGDGDYRLVLVDAKFGDDISARLKVYKGTVLCSDQSLPDVPSALISFYVDGIEPRTPVLGVACGSDLLIYKNSKPFYKFSIPPLSISALEQDVWQKLCLSSDEPYEKIIEALESVPLSELSGRSQKLLTLAQQEIEDYVYKYRNAELRRICPITCMTTLYRNSEDATSVSYPVLATEFGQLYVLDSQTFTILHEARISNTKATPSIVVAAGKFEVEFRILVACRERYVTLIRKDWLEGKNILQTTASIVDMLIMPGDKFICIATSDKMLNCYSKRGNKLWSVATAQAITCISLVPLQHLSLSLVAVGMQGGSIHLYHSRHPVDYISAPDTPSAIVFGQMGQEDHVMVIITLGGTINFKILKRTADFGLNQDTGISPTIQSKPLPLPKRSKLFLEQSLREKQNPTDMHQSFQQDLIRLRLTSARTLLQINSDQSGIGNTKEQIKLSAQVLGLGPTFTLILTVENMNPDKALIQLSAIFHCNPENYQLSLYTLPIPFVPPSLSYKIHNKVIECLNDGLPKDEAQGNNTIRVFIVRNEQIQPVLAATINMPPTDPLAFTM</sequence>
<keyword evidence="4" id="KW-1185">Reference proteome</keyword>
<dbReference type="InterPro" id="IPR036322">
    <property type="entry name" value="WD40_repeat_dom_sf"/>
</dbReference>
<gene>
    <name evidence="3" type="ORF">PPYR_12137</name>
</gene>
<evidence type="ECO:0000313" key="4">
    <source>
        <dbReference type="Proteomes" id="UP000327044"/>
    </source>
</evidence>
<dbReference type="GO" id="GO:0034464">
    <property type="term" value="C:BBSome"/>
    <property type="evidence" value="ECO:0007669"/>
    <property type="project" value="InterPro"/>
</dbReference>
<dbReference type="GO" id="GO:0005930">
    <property type="term" value="C:axoneme"/>
    <property type="evidence" value="ECO:0007669"/>
    <property type="project" value="TreeGrafter"/>
</dbReference>
<evidence type="ECO:0000259" key="2">
    <source>
        <dbReference type="Pfam" id="PF23304"/>
    </source>
</evidence>
<dbReference type="InterPro" id="IPR028784">
    <property type="entry name" value="BBS1"/>
</dbReference>
<dbReference type="GO" id="GO:0005119">
    <property type="term" value="F:smoothened binding"/>
    <property type="evidence" value="ECO:0007669"/>
    <property type="project" value="TreeGrafter"/>
</dbReference>
<reference evidence="3 4" key="1">
    <citation type="journal article" date="2018" name="Elife">
        <title>Firefly genomes illuminate parallel origins of bioluminescence in beetles.</title>
        <authorList>
            <person name="Fallon T.R."/>
            <person name="Lower S.E."/>
            <person name="Chang C.H."/>
            <person name="Bessho-Uehara M."/>
            <person name="Martin G.J."/>
            <person name="Bewick A.J."/>
            <person name="Behringer M."/>
            <person name="Debat H.J."/>
            <person name="Wong I."/>
            <person name="Day J.C."/>
            <person name="Suvorov A."/>
            <person name="Silva C.J."/>
            <person name="Stanger-Hall K.F."/>
            <person name="Hall D.W."/>
            <person name="Schmitz R.J."/>
            <person name="Nelson D.R."/>
            <person name="Lewis S.M."/>
            <person name="Shigenobu S."/>
            <person name="Bybee S.M."/>
            <person name="Larracuente A.M."/>
            <person name="Oba Y."/>
            <person name="Weng J.K."/>
        </authorList>
    </citation>
    <scope>NUCLEOTIDE SEQUENCE [LARGE SCALE GENOMIC DNA]</scope>
    <source>
        <strain evidence="3">1611_PpyrPB1</strain>
        <tissue evidence="3">Whole body</tissue>
    </source>
</reference>
<dbReference type="InterPro" id="IPR056419">
    <property type="entry name" value="GAE_BBS1"/>
</dbReference>
<dbReference type="OrthoDB" id="10259809at2759"/>
<dbReference type="GO" id="GO:0005813">
    <property type="term" value="C:centrosome"/>
    <property type="evidence" value="ECO:0007669"/>
    <property type="project" value="TreeGrafter"/>
</dbReference>
<dbReference type="Pfam" id="PF23304">
    <property type="entry name" value="GAE_BBS1"/>
    <property type="match status" value="1"/>
</dbReference>
<dbReference type="Pfam" id="PF14779">
    <property type="entry name" value="BBS1"/>
    <property type="match status" value="1"/>
</dbReference>
<dbReference type="FunCoup" id="A0A5N4ADI5">
    <property type="interactions" value="326"/>
</dbReference>
<accession>A0A5N4ADI5</accession>
<dbReference type="AlphaFoldDB" id="A0A5N4ADI5"/>
<dbReference type="PANTHER" id="PTHR20870">
    <property type="entry name" value="BARDET-BIEDL SYNDROME 1 PROTEIN"/>
    <property type="match status" value="1"/>
</dbReference>
<dbReference type="SUPFAM" id="SSF50978">
    <property type="entry name" value="WD40 repeat-like"/>
    <property type="match status" value="1"/>
</dbReference>
<name>A0A5N4ADI5_PHOPY</name>
<dbReference type="InterPro" id="IPR032728">
    <property type="entry name" value="BBS1_N"/>
</dbReference>
<dbReference type="PANTHER" id="PTHR20870:SF0">
    <property type="entry name" value="BARDET-BIEDL SYNDROME 1 PROTEIN"/>
    <property type="match status" value="1"/>
</dbReference>
<dbReference type="GO" id="GO:1905515">
    <property type="term" value="P:non-motile cilium assembly"/>
    <property type="evidence" value="ECO:0007669"/>
    <property type="project" value="InterPro"/>
</dbReference>